<keyword evidence="6" id="KW-1185">Reference proteome</keyword>
<dbReference type="GO" id="GO:0003690">
    <property type="term" value="F:double-stranded DNA binding"/>
    <property type="evidence" value="ECO:0007669"/>
    <property type="project" value="TreeGrafter"/>
</dbReference>
<protein>
    <submittedName>
        <fullName evidence="5">Related to DNA repair protein RAD57</fullName>
    </submittedName>
</protein>
<dbReference type="GO" id="GO:0061982">
    <property type="term" value="P:meiosis I cell cycle process"/>
    <property type="evidence" value="ECO:0007669"/>
    <property type="project" value="UniProtKB-ARBA"/>
</dbReference>
<proteinExistence type="predicted"/>
<feature type="region of interest" description="Disordered" evidence="3">
    <location>
        <begin position="349"/>
        <end position="391"/>
    </location>
</feature>
<organism evidence="5 6">
    <name type="scientific">Saccharomycodes ludwigii</name>
    <dbReference type="NCBI Taxonomy" id="36035"/>
    <lineage>
        <taxon>Eukaryota</taxon>
        <taxon>Fungi</taxon>
        <taxon>Dikarya</taxon>
        <taxon>Ascomycota</taxon>
        <taxon>Saccharomycotina</taxon>
        <taxon>Saccharomycetes</taxon>
        <taxon>Saccharomycodales</taxon>
        <taxon>Saccharomycodaceae</taxon>
        <taxon>Saccharomycodes</taxon>
    </lineage>
</organism>
<dbReference type="SMART" id="SM00382">
    <property type="entry name" value="AAA"/>
    <property type="match status" value="1"/>
</dbReference>
<dbReference type="SUPFAM" id="SSF52540">
    <property type="entry name" value="P-loop containing nucleoside triphosphate hydrolases"/>
    <property type="match status" value="1"/>
</dbReference>
<dbReference type="InterPro" id="IPR027417">
    <property type="entry name" value="P-loop_NTPase"/>
</dbReference>
<dbReference type="GO" id="GO:0042148">
    <property type="term" value="P:DNA strand invasion"/>
    <property type="evidence" value="ECO:0007669"/>
    <property type="project" value="TreeGrafter"/>
</dbReference>
<dbReference type="GO" id="GO:0006312">
    <property type="term" value="P:mitotic recombination"/>
    <property type="evidence" value="ECO:0007669"/>
    <property type="project" value="TreeGrafter"/>
</dbReference>
<evidence type="ECO:0000256" key="1">
    <source>
        <dbReference type="ARBA" id="ARBA00022741"/>
    </source>
</evidence>
<dbReference type="PANTHER" id="PTHR22942:SF66">
    <property type="entry name" value="RE19845P"/>
    <property type="match status" value="1"/>
</dbReference>
<keyword evidence="1" id="KW-0547">Nucleotide-binding</keyword>
<accession>A0A376B4G5</accession>
<dbReference type="EMBL" id="UFAJ01000166">
    <property type="protein sequence ID" value="SSD59585.1"/>
    <property type="molecule type" value="Genomic_DNA"/>
</dbReference>
<dbReference type="GO" id="GO:0005524">
    <property type="term" value="F:ATP binding"/>
    <property type="evidence" value="ECO:0007669"/>
    <property type="project" value="UniProtKB-KW"/>
</dbReference>
<dbReference type="Proteomes" id="UP000262825">
    <property type="component" value="Unassembled WGS sequence"/>
</dbReference>
<dbReference type="InterPro" id="IPR013632">
    <property type="entry name" value="Rad51_C"/>
</dbReference>
<dbReference type="PANTHER" id="PTHR22942">
    <property type="entry name" value="RECA/RAD51/RADA DNA STRAND-PAIRING FAMILY MEMBER"/>
    <property type="match status" value="1"/>
</dbReference>
<dbReference type="AlphaFoldDB" id="A0A376B4G5"/>
<feature type="domain" description="RecA family profile 1" evidence="4">
    <location>
        <begin position="90"/>
        <end position="268"/>
    </location>
</feature>
<dbReference type="OrthoDB" id="1861185at2759"/>
<dbReference type="VEuPathDB" id="FungiDB:SCODWIG_01346"/>
<evidence type="ECO:0000256" key="2">
    <source>
        <dbReference type="ARBA" id="ARBA00022840"/>
    </source>
</evidence>
<gene>
    <name evidence="5" type="ORF">SCODWIG_01346</name>
</gene>
<keyword evidence="2" id="KW-0067">ATP-binding</keyword>
<dbReference type="Gene3D" id="3.40.50.300">
    <property type="entry name" value="P-loop containing nucleotide triphosphate hydrolases"/>
    <property type="match status" value="1"/>
</dbReference>
<dbReference type="GO" id="GO:0000730">
    <property type="term" value="P:DNA recombinase assembly"/>
    <property type="evidence" value="ECO:0007669"/>
    <property type="project" value="TreeGrafter"/>
</dbReference>
<evidence type="ECO:0000313" key="6">
    <source>
        <dbReference type="Proteomes" id="UP000262825"/>
    </source>
</evidence>
<evidence type="ECO:0000259" key="4">
    <source>
        <dbReference type="PROSITE" id="PS50162"/>
    </source>
</evidence>
<evidence type="ECO:0000256" key="3">
    <source>
        <dbReference type="SAM" id="MobiDB-lite"/>
    </source>
</evidence>
<sequence length="487" mass="56214">MDLYEELAESSLLYEEQYEQLLEAAEINKVSVIQFLALKPIELTKILKRSINEITSFQIKLKQEYLEHLNSSSCVFTTTTKHDKNDINFITERFTTGEESIDELLGGGIYTQNITEVFGESSTGKTQFLMQLALTVQLDRSDGGLSGKCVYISTEGDLATNRVEQILASRFGQTDTHVSQKNIFYVSCSDLDNQTHILDVQLPVLLEKHKSDIRLIIIDSISHHIRAEYETFSFIDSQRNRYKIEEMSNRLLYLATKYNLSIVVANQVSNKIFNIGQYERIDARANFQEFEKYDHQLGYMAGWKNSNIKYSQMLIDLRATMTDDFLSDNEELMYLEKLSEKVYKKDNKTEYLSGNNNTKRNSLNDKTTTETTNTNNGKSKQERKRNGDNDIKLKRKKKSMKRVFDTKIPTLGLSWSNNVSTRILLTKSYIVSPVLKDKKWQEISFEDLKPEKALVKQRLMKLVYSTFARGNRTLKYKITNLGIKGAC</sequence>
<reference evidence="6" key="1">
    <citation type="submission" date="2018-06" db="EMBL/GenBank/DDBJ databases">
        <authorList>
            <person name="Guldener U."/>
        </authorList>
    </citation>
    <scope>NUCLEOTIDE SEQUENCE [LARGE SCALE GENOMIC DNA]</scope>
    <source>
        <strain evidence="6">UTAD17</strain>
    </source>
</reference>
<feature type="compositionally biased region" description="Polar residues" evidence="3">
    <location>
        <begin position="350"/>
        <end position="366"/>
    </location>
</feature>
<dbReference type="GO" id="GO:0140664">
    <property type="term" value="F:ATP-dependent DNA damage sensor activity"/>
    <property type="evidence" value="ECO:0007669"/>
    <property type="project" value="InterPro"/>
</dbReference>
<dbReference type="PROSITE" id="PS50162">
    <property type="entry name" value="RECA_2"/>
    <property type="match status" value="1"/>
</dbReference>
<dbReference type="InterPro" id="IPR003593">
    <property type="entry name" value="AAA+_ATPase"/>
</dbReference>
<dbReference type="Pfam" id="PF08423">
    <property type="entry name" value="Rad51"/>
    <property type="match status" value="1"/>
</dbReference>
<name>A0A376B4G5_9ASCO</name>
<dbReference type="InterPro" id="IPR020588">
    <property type="entry name" value="RecA_ATP-bd"/>
</dbReference>
<dbReference type="GO" id="GO:0000150">
    <property type="term" value="F:DNA strand exchange activity"/>
    <property type="evidence" value="ECO:0007669"/>
    <property type="project" value="TreeGrafter"/>
</dbReference>
<dbReference type="GO" id="GO:0003697">
    <property type="term" value="F:single-stranded DNA binding"/>
    <property type="evidence" value="ECO:0007669"/>
    <property type="project" value="TreeGrafter"/>
</dbReference>
<evidence type="ECO:0000313" key="5">
    <source>
        <dbReference type="EMBL" id="SSD59585.1"/>
    </source>
</evidence>